<dbReference type="Pfam" id="PF14300">
    <property type="entry name" value="DMP19"/>
    <property type="match status" value="1"/>
</dbReference>
<sequence>MNKLPYLQDYSGQSLDESISLHGSVQTYSINFAIERALDRQFGYEDSPLLTNYQRVILAVQNIEREVMNGGFNLFFLNSSSEFVRYVVDALQQIDCPKTAGLARRAIETLELSDLSGIAIREKIMKDNAVRKGILNELDQQFFKYEEHLDEKLFAWIKENRKHITLS</sequence>
<proteinExistence type="predicted"/>
<reference evidence="3" key="1">
    <citation type="journal article" date="2019" name="Int. J. Syst. Evol. Microbiol.">
        <title>The Global Catalogue of Microorganisms (GCM) 10K type strain sequencing project: providing services to taxonomists for standard genome sequencing and annotation.</title>
        <authorList>
            <consortium name="The Broad Institute Genomics Platform"/>
            <consortium name="The Broad Institute Genome Sequencing Center for Infectious Disease"/>
            <person name="Wu L."/>
            <person name="Ma J."/>
        </authorList>
    </citation>
    <scope>NUCLEOTIDE SEQUENCE [LARGE SCALE GENOMIC DNA]</scope>
    <source>
        <strain evidence="3">JCM 4087</strain>
    </source>
</reference>
<dbReference type="InterPro" id="IPR025402">
    <property type="entry name" value="DMP19_C"/>
</dbReference>
<dbReference type="Proteomes" id="UP001596091">
    <property type="component" value="Unassembled WGS sequence"/>
</dbReference>
<dbReference type="EMBL" id="JBHSPH010000004">
    <property type="protein sequence ID" value="MFC5863341.1"/>
    <property type="molecule type" value="Genomic_DNA"/>
</dbReference>
<evidence type="ECO:0000259" key="1">
    <source>
        <dbReference type="Pfam" id="PF14300"/>
    </source>
</evidence>
<accession>A0ABW1EHL4</accession>
<feature type="domain" description="DNA mimic protein DMP19 C-terminal" evidence="1">
    <location>
        <begin position="50"/>
        <end position="160"/>
    </location>
</feature>
<keyword evidence="3" id="KW-1185">Reference proteome</keyword>
<comment type="caution">
    <text evidence="2">The sequence shown here is derived from an EMBL/GenBank/DDBJ whole genome shotgun (WGS) entry which is preliminary data.</text>
</comment>
<dbReference type="RefSeq" id="WP_263341378.1">
    <property type="nucleotide sequence ID" value="NZ_JAGSYH010000007.1"/>
</dbReference>
<gene>
    <name evidence="2" type="ORF">ACFPT7_13640</name>
</gene>
<organism evidence="2 3">
    <name type="scientific">Acidicapsa dinghuensis</name>
    <dbReference type="NCBI Taxonomy" id="2218256"/>
    <lineage>
        <taxon>Bacteria</taxon>
        <taxon>Pseudomonadati</taxon>
        <taxon>Acidobacteriota</taxon>
        <taxon>Terriglobia</taxon>
        <taxon>Terriglobales</taxon>
        <taxon>Acidobacteriaceae</taxon>
        <taxon>Acidicapsa</taxon>
    </lineage>
</organism>
<evidence type="ECO:0000313" key="3">
    <source>
        <dbReference type="Proteomes" id="UP001596091"/>
    </source>
</evidence>
<protein>
    <submittedName>
        <fullName evidence="2">DMP19 family protein</fullName>
    </submittedName>
</protein>
<dbReference type="Gene3D" id="1.20.1420.60">
    <property type="match status" value="1"/>
</dbReference>
<evidence type="ECO:0000313" key="2">
    <source>
        <dbReference type="EMBL" id="MFC5863341.1"/>
    </source>
</evidence>
<name>A0ABW1EHL4_9BACT</name>